<protein>
    <submittedName>
        <fullName evidence="10">WD40-repeat-containing domain protein</fullName>
    </submittedName>
</protein>
<feature type="region of interest" description="Disordered" evidence="6">
    <location>
        <begin position="394"/>
        <end position="430"/>
    </location>
</feature>
<keyword evidence="3" id="KW-0677">Repeat</keyword>
<dbReference type="Gene3D" id="2.130.10.10">
    <property type="entry name" value="YVTN repeat-like/Quinoprotein amine dehydrogenase"/>
    <property type="match status" value="2"/>
</dbReference>
<keyword evidence="2 5" id="KW-0853">WD repeat</keyword>
<dbReference type="PANTHER" id="PTHR19932">
    <property type="entry name" value="WD REPEAT AND HMG-BOX DNA BINDING PROTEIN"/>
    <property type="match status" value="1"/>
</dbReference>
<dbReference type="Proteomes" id="UP001448207">
    <property type="component" value="Unassembled WGS sequence"/>
</dbReference>
<dbReference type="InterPro" id="IPR001680">
    <property type="entry name" value="WD40_rpt"/>
</dbReference>
<feature type="domain" description="WDHD1/CFT4 helical bundle" evidence="8">
    <location>
        <begin position="733"/>
        <end position="830"/>
    </location>
</feature>
<feature type="domain" description="WDHD1/CFT4 second beta-propeller" evidence="7">
    <location>
        <begin position="414"/>
        <end position="723"/>
    </location>
</feature>
<feature type="compositionally biased region" description="Basic and acidic residues" evidence="6">
    <location>
        <begin position="394"/>
        <end position="405"/>
    </location>
</feature>
<reference evidence="10 11" key="1">
    <citation type="submission" date="2024-04" db="EMBL/GenBank/DDBJ databases">
        <title>Symmetric and asymmetric DNA N6-adenine methylation regulates different biological responses in Mucorales.</title>
        <authorList>
            <consortium name="Lawrence Berkeley National Laboratory"/>
            <person name="Lax C."/>
            <person name="Mondo S.J."/>
            <person name="Osorio-Concepcion M."/>
            <person name="Muszewska A."/>
            <person name="Corrochano-Luque M."/>
            <person name="Gutierrez G."/>
            <person name="Riley R."/>
            <person name="Lipzen A."/>
            <person name="Guo J."/>
            <person name="Hundley H."/>
            <person name="Amirebrahimi M."/>
            <person name="Ng V."/>
            <person name="Lorenzo-Gutierrez D."/>
            <person name="Binder U."/>
            <person name="Yang J."/>
            <person name="Song Y."/>
            <person name="Canovas D."/>
            <person name="Navarro E."/>
            <person name="Freitag M."/>
            <person name="Gabaldon T."/>
            <person name="Grigoriev I.V."/>
            <person name="Corrochano L.M."/>
            <person name="Nicolas F.E."/>
            <person name="Garre V."/>
        </authorList>
    </citation>
    <scope>NUCLEOTIDE SEQUENCE [LARGE SCALE GENOMIC DNA]</scope>
    <source>
        <strain evidence="10 11">L51</strain>
    </source>
</reference>
<dbReference type="PROSITE" id="PS50294">
    <property type="entry name" value="WD_REPEATS_REGION"/>
    <property type="match status" value="2"/>
</dbReference>
<accession>A0ABR3ATZ8</accession>
<dbReference type="Pfam" id="PF12341">
    <property type="entry name" value="Mcl1_mid"/>
    <property type="match status" value="1"/>
</dbReference>
<evidence type="ECO:0000313" key="10">
    <source>
        <dbReference type="EMBL" id="KAL0081890.1"/>
    </source>
</evidence>
<dbReference type="PANTHER" id="PTHR19932:SF10">
    <property type="entry name" value="WD REPEAT AND HMG-BOX DNA-BINDING PROTEIN 1"/>
    <property type="match status" value="1"/>
</dbReference>
<dbReference type="InterPro" id="IPR036322">
    <property type="entry name" value="WD40_repeat_dom_sf"/>
</dbReference>
<evidence type="ECO:0000256" key="2">
    <source>
        <dbReference type="ARBA" id="ARBA00022574"/>
    </source>
</evidence>
<dbReference type="InterPro" id="IPR048591">
    <property type="entry name" value="WDHD1/CFT4_hel"/>
</dbReference>
<dbReference type="PROSITE" id="PS00678">
    <property type="entry name" value="WD_REPEATS_1"/>
    <property type="match status" value="1"/>
</dbReference>
<feature type="repeat" description="WD" evidence="5">
    <location>
        <begin position="136"/>
        <end position="170"/>
    </location>
</feature>
<organism evidence="10 11">
    <name type="scientific">Phycomyces blakesleeanus</name>
    <dbReference type="NCBI Taxonomy" id="4837"/>
    <lineage>
        <taxon>Eukaryota</taxon>
        <taxon>Fungi</taxon>
        <taxon>Fungi incertae sedis</taxon>
        <taxon>Mucoromycota</taxon>
        <taxon>Mucoromycotina</taxon>
        <taxon>Mucoromycetes</taxon>
        <taxon>Mucorales</taxon>
        <taxon>Phycomycetaceae</taxon>
        <taxon>Phycomyces</taxon>
    </lineage>
</organism>
<dbReference type="InterPro" id="IPR015943">
    <property type="entry name" value="WD40/YVTN_repeat-like_dom_sf"/>
</dbReference>
<keyword evidence="11" id="KW-1185">Reference proteome</keyword>
<dbReference type="EMBL" id="JBCLYO010000016">
    <property type="protein sequence ID" value="KAL0081890.1"/>
    <property type="molecule type" value="Genomic_DNA"/>
</dbReference>
<feature type="domain" description="WDHD1 first WD40" evidence="9">
    <location>
        <begin position="9"/>
        <end position="301"/>
    </location>
</feature>
<dbReference type="InterPro" id="IPR057646">
    <property type="entry name" value="WD40_WDHD1_1st"/>
</dbReference>
<evidence type="ECO:0000313" key="11">
    <source>
        <dbReference type="Proteomes" id="UP001448207"/>
    </source>
</evidence>
<comment type="subcellular location">
    <subcellularLocation>
        <location evidence="1">Nucleus</location>
    </subcellularLocation>
</comment>
<dbReference type="Pfam" id="PF24817">
    <property type="entry name" value="WD40_WDHD1_1st"/>
    <property type="match status" value="1"/>
</dbReference>
<name>A0ABR3ATZ8_PHYBL</name>
<evidence type="ECO:0000259" key="7">
    <source>
        <dbReference type="Pfam" id="PF12341"/>
    </source>
</evidence>
<feature type="compositionally biased region" description="Basic and acidic residues" evidence="6">
    <location>
        <begin position="854"/>
        <end position="863"/>
    </location>
</feature>
<evidence type="ECO:0000256" key="6">
    <source>
        <dbReference type="SAM" id="MobiDB-lite"/>
    </source>
</evidence>
<evidence type="ECO:0000259" key="9">
    <source>
        <dbReference type="Pfam" id="PF24817"/>
    </source>
</evidence>
<keyword evidence="4" id="KW-0539">Nucleus</keyword>
<dbReference type="Pfam" id="PF20946">
    <property type="entry name" value="Ctf4_C"/>
    <property type="match status" value="1"/>
</dbReference>
<evidence type="ECO:0000256" key="4">
    <source>
        <dbReference type="ARBA" id="ARBA00023242"/>
    </source>
</evidence>
<evidence type="ECO:0000256" key="1">
    <source>
        <dbReference type="ARBA" id="ARBA00004123"/>
    </source>
</evidence>
<proteinExistence type="predicted"/>
<dbReference type="SMART" id="SM00320">
    <property type="entry name" value="WD40"/>
    <property type="match status" value="4"/>
</dbReference>
<feature type="region of interest" description="Disordered" evidence="6">
    <location>
        <begin position="489"/>
        <end position="517"/>
    </location>
</feature>
<comment type="caution">
    <text evidence="10">The sequence shown here is derived from an EMBL/GenBank/DDBJ whole genome shotgun (WGS) entry which is preliminary data.</text>
</comment>
<gene>
    <name evidence="10" type="ORF">J3Q64DRAFT_1850596</name>
</gene>
<feature type="repeat" description="WD" evidence="5">
    <location>
        <begin position="232"/>
        <end position="273"/>
    </location>
</feature>
<dbReference type="PROSITE" id="PS50082">
    <property type="entry name" value="WD_REPEATS_2"/>
    <property type="match status" value="2"/>
</dbReference>
<feature type="compositionally biased region" description="Acidic residues" evidence="6">
    <location>
        <begin position="501"/>
        <end position="511"/>
    </location>
</feature>
<dbReference type="InterPro" id="IPR019775">
    <property type="entry name" value="WD40_repeat_CS"/>
</dbReference>
<evidence type="ECO:0000256" key="3">
    <source>
        <dbReference type="ARBA" id="ARBA00022737"/>
    </source>
</evidence>
<dbReference type="InterPro" id="IPR022100">
    <property type="entry name" value="WDHD1/CFT4_beta-prop_2nd"/>
</dbReference>
<feature type="region of interest" description="Disordered" evidence="6">
    <location>
        <begin position="845"/>
        <end position="877"/>
    </location>
</feature>
<evidence type="ECO:0000259" key="8">
    <source>
        <dbReference type="Pfam" id="PF20946"/>
    </source>
</evidence>
<dbReference type="SUPFAM" id="SSF50978">
    <property type="entry name" value="WD40 repeat-like"/>
    <property type="match status" value="1"/>
</dbReference>
<sequence>MSNLDIVPRDAHDPGYTSLAYKADGSEFVSVGSDSTIRIFKTSPEERYGDPIEINYISGNLETVVANKDHFAASGEKGQVILGDAKTNKILKPLFRSTVPVRCLAFNVSGTKLAVATDENAIRMVLLTDISRTVNIRGHTKGVKCIIFDPRGTLLLSLGCEGDLRVWDISPETSEPKCIKHYPGAVKPTHEDDTMNGILAWSLDGSYFAAPGKDCDVIIYERTTWKQKGVLSGAHVEPVTCLTWSKVGDCIATSSADCQIIIWDVSTLKVITKYTVSMEPSCLEWSPTKNELSLADKYGQVLTVDNAGTVNPNIRGPPKKNGLFVSENPTGIEEALEKLFNDDDVADDDDNDNDDIDMMDLLDTADDFVVDDDGAGYTEHNAEKEMVQKKLEPLRKRPEAPRAPRVDFTPHPIVHPGETPFHKTSGNKDNVPEVGDRRYLAFDMFGVIYTIFHGAYSIVNVEFHDLTDHKNFHFRDFDHHHIAALGRKGAAFGSKSRKDEKEDDDDEEDNDEEKRVPSTVHYRPLDKGANRLEWTVPLPDGEEIETVAINDFSVIATTTAGFVRIFSLSGTQTHLFHLKQVVSSVASADMLMLMHSPNQSANNIHHIEYRLMNTDTFETIQVGSLPLNSKKKLTWAGFSENLQPAVCDSAGVVFILHQPRRLGQALWVPVFDGPATAVRRERTERYWPIGLLKEELMCLILRGKNMFPYFPRPQVNSAELMMPTTQLDTETGRLEEKFLRTKIIATHEKEEIILDGGDENAIKKMDLEMDKTLLQLIQLACKAEKHDRVLDLSSALSSARSIDAAIKIASHFNLSRLAEHITRIKESKFMDDSMFDGFSMQAHHGTQSFSTKRSSRDVDDDMHSSSSQAFHKRTRPM</sequence>
<evidence type="ECO:0000256" key="5">
    <source>
        <dbReference type="PROSITE-ProRule" id="PRU00221"/>
    </source>
</evidence>